<proteinExistence type="predicted"/>
<dbReference type="InParanoid" id="A0A5C3NVG2"/>
<dbReference type="EMBL" id="ML211754">
    <property type="protein sequence ID" value="TFK80527.1"/>
    <property type="molecule type" value="Genomic_DNA"/>
</dbReference>
<accession>A0A5C3NVG2</accession>
<gene>
    <name evidence="2" type="ORF">K466DRAFT_667613</name>
</gene>
<name>A0A5C3NVG2_9APHY</name>
<feature type="region of interest" description="Disordered" evidence="1">
    <location>
        <begin position="1"/>
        <end position="47"/>
    </location>
</feature>
<evidence type="ECO:0000256" key="1">
    <source>
        <dbReference type="SAM" id="MobiDB-lite"/>
    </source>
</evidence>
<reference evidence="2 3" key="1">
    <citation type="journal article" date="2019" name="Nat. Ecol. Evol.">
        <title>Megaphylogeny resolves global patterns of mushroom evolution.</title>
        <authorList>
            <person name="Varga T."/>
            <person name="Krizsan K."/>
            <person name="Foldi C."/>
            <person name="Dima B."/>
            <person name="Sanchez-Garcia M."/>
            <person name="Sanchez-Ramirez S."/>
            <person name="Szollosi G.J."/>
            <person name="Szarkandi J.G."/>
            <person name="Papp V."/>
            <person name="Albert L."/>
            <person name="Andreopoulos W."/>
            <person name="Angelini C."/>
            <person name="Antonin V."/>
            <person name="Barry K.W."/>
            <person name="Bougher N.L."/>
            <person name="Buchanan P."/>
            <person name="Buyck B."/>
            <person name="Bense V."/>
            <person name="Catcheside P."/>
            <person name="Chovatia M."/>
            <person name="Cooper J."/>
            <person name="Damon W."/>
            <person name="Desjardin D."/>
            <person name="Finy P."/>
            <person name="Geml J."/>
            <person name="Haridas S."/>
            <person name="Hughes K."/>
            <person name="Justo A."/>
            <person name="Karasinski D."/>
            <person name="Kautmanova I."/>
            <person name="Kiss B."/>
            <person name="Kocsube S."/>
            <person name="Kotiranta H."/>
            <person name="LaButti K.M."/>
            <person name="Lechner B.E."/>
            <person name="Liimatainen K."/>
            <person name="Lipzen A."/>
            <person name="Lukacs Z."/>
            <person name="Mihaltcheva S."/>
            <person name="Morgado L.N."/>
            <person name="Niskanen T."/>
            <person name="Noordeloos M.E."/>
            <person name="Ohm R.A."/>
            <person name="Ortiz-Santana B."/>
            <person name="Ovrebo C."/>
            <person name="Racz N."/>
            <person name="Riley R."/>
            <person name="Savchenko A."/>
            <person name="Shiryaev A."/>
            <person name="Soop K."/>
            <person name="Spirin V."/>
            <person name="Szebenyi C."/>
            <person name="Tomsovsky M."/>
            <person name="Tulloss R.E."/>
            <person name="Uehling J."/>
            <person name="Grigoriev I.V."/>
            <person name="Vagvolgyi C."/>
            <person name="Papp T."/>
            <person name="Martin F.M."/>
            <person name="Miettinen O."/>
            <person name="Hibbett D.S."/>
            <person name="Nagy L.G."/>
        </authorList>
    </citation>
    <scope>NUCLEOTIDE SEQUENCE [LARGE SCALE GENOMIC DNA]</scope>
    <source>
        <strain evidence="2 3">HHB13444</strain>
    </source>
</reference>
<evidence type="ECO:0000313" key="2">
    <source>
        <dbReference type="EMBL" id="TFK80527.1"/>
    </source>
</evidence>
<sequence>PSLHHFFHTTNTHHGSNKIQVQVQQSPPRPPQTPLRQAHHRQTTLETQAGDPAPVAARSYLRHCWCGWKTQDHHDRAAERSPVNAQGHPARPLRGCLRFPVDVPRALQADKRTRRRAAHQPVPHPARARCISGECLGQVGVHPQKARAGTPAEPLVEREA</sequence>
<organism evidence="2 3">
    <name type="scientific">Polyporus arcularius HHB13444</name>
    <dbReference type="NCBI Taxonomy" id="1314778"/>
    <lineage>
        <taxon>Eukaryota</taxon>
        <taxon>Fungi</taxon>
        <taxon>Dikarya</taxon>
        <taxon>Basidiomycota</taxon>
        <taxon>Agaricomycotina</taxon>
        <taxon>Agaricomycetes</taxon>
        <taxon>Polyporales</taxon>
        <taxon>Polyporaceae</taxon>
        <taxon>Polyporus</taxon>
    </lineage>
</organism>
<dbReference type="AlphaFoldDB" id="A0A5C3NVG2"/>
<keyword evidence="3" id="KW-1185">Reference proteome</keyword>
<evidence type="ECO:0000313" key="3">
    <source>
        <dbReference type="Proteomes" id="UP000308197"/>
    </source>
</evidence>
<dbReference type="Proteomes" id="UP000308197">
    <property type="component" value="Unassembled WGS sequence"/>
</dbReference>
<protein>
    <submittedName>
        <fullName evidence="2">Uncharacterized protein</fullName>
    </submittedName>
</protein>
<feature type="compositionally biased region" description="Low complexity" evidence="1">
    <location>
        <begin position="8"/>
        <end position="26"/>
    </location>
</feature>
<feature type="non-terminal residue" evidence="2">
    <location>
        <position position="1"/>
    </location>
</feature>